<proteinExistence type="predicted"/>
<dbReference type="AlphaFoldDB" id="A0A9P5LC11"/>
<reference evidence="3" key="1">
    <citation type="submission" date="2020-03" db="EMBL/GenBank/DDBJ databases">
        <title>Draft Genome Sequence of Cylindrodendrum hubeiense.</title>
        <authorList>
            <person name="Buettner E."/>
            <person name="Kellner H."/>
        </authorList>
    </citation>
    <scope>NUCLEOTIDE SEQUENCE</scope>
    <source>
        <strain evidence="3">IHI 201604</strain>
    </source>
</reference>
<evidence type="ECO:0008006" key="5">
    <source>
        <dbReference type="Google" id="ProtNLM"/>
    </source>
</evidence>
<keyword evidence="4" id="KW-1185">Reference proteome</keyword>
<dbReference type="PANTHER" id="PTHR46910:SF25">
    <property type="entry name" value="ABC-TRANSPORTER-REGULATING TRANSCRIPTION FACTOR"/>
    <property type="match status" value="1"/>
</dbReference>
<evidence type="ECO:0000313" key="3">
    <source>
        <dbReference type="EMBL" id="KAF7555671.1"/>
    </source>
</evidence>
<comment type="caution">
    <text evidence="3">The sequence shown here is derived from an EMBL/GenBank/DDBJ whole genome shotgun (WGS) entry which is preliminary data.</text>
</comment>
<dbReference type="InterPro" id="IPR050987">
    <property type="entry name" value="AtrR-like"/>
</dbReference>
<dbReference type="PANTHER" id="PTHR46910">
    <property type="entry name" value="TRANSCRIPTION FACTOR PDR1"/>
    <property type="match status" value="1"/>
</dbReference>
<sequence>MDSGNTEYFPCKEYIRELEEQLEGLEQLLRAQAEEARLRNNDEAAAFSTFSDHILNYNIRADSNHEWPWIEVLRLFKFAMEEAGETYPLFTPAYVKILMDHVMDCTQDNAAERPSQLAISSCLAAISMQWKAENSSLTQLSGMMWSHFKNAFSTFPFLITQGSSVYSFHALLLMVVFLQGCAEVRVAAQITAAAIRVAQMVGIPCRSQGSILAELNLRAFWTLRMLFYLLSMVILLLSDILRDPKDPSAKQSVLAIEECLNYLRRMKQDLQGGMKNILDGCTKMHDIARCVVFVDPALSDSRKGRSDDEELQKVSTSSSPISSSANAFASNPIVRYSPLVRTFCHLPND</sequence>
<accession>A0A9P5LC11</accession>
<dbReference type="CDD" id="cd12148">
    <property type="entry name" value="fungal_TF_MHR"/>
    <property type="match status" value="1"/>
</dbReference>
<protein>
    <recommendedName>
        <fullName evidence="5">Transcription factor domain-containing protein</fullName>
    </recommendedName>
</protein>
<evidence type="ECO:0000256" key="1">
    <source>
        <dbReference type="ARBA" id="ARBA00023242"/>
    </source>
</evidence>
<dbReference type="Proteomes" id="UP000722485">
    <property type="component" value="Unassembled WGS sequence"/>
</dbReference>
<name>A0A9P5LC11_9HYPO</name>
<dbReference type="OrthoDB" id="5096602at2759"/>
<evidence type="ECO:0000256" key="2">
    <source>
        <dbReference type="SAM" id="MobiDB-lite"/>
    </source>
</evidence>
<gene>
    <name evidence="3" type="ORF">G7Z17_g1945</name>
</gene>
<keyword evidence="1" id="KW-0539">Nucleus</keyword>
<feature type="compositionally biased region" description="Low complexity" evidence="2">
    <location>
        <begin position="315"/>
        <end position="324"/>
    </location>
</feature>
<dbReference type="GO" id="GO:0003700">
    <property type="term" value="F:DNA-binding transcription factor activity"/>
    <property type="evidence" value="ECO:0007669"/>
    <property type="project" value="InterPro"/>
</dbReference>
<organism evidence="3 4">
    <name type="scientific">Cylindrodendrum hubeiense</name>
    <dbReference type="NCBI Taxonomy" id="595255"/>
    <lineage>
        <taxon>Eukaryota</taxon>
        <taxon>Fungi</taxon>
        <taxon>Dikarya</taxon>
        <taxon>Ascomycota</taxon>
        <taxon>Pezizomycotina</taxon>
        <taxon>Sordariomycetes</taxon>
        <taxon>Hypocreomycetidae</taxon>
        <taxon>Hypocreales</taxon>
        <taxon>Nectriaceae</taxon>
        <taxon>Cylindrodendrum</taxon>
    </lineage>
</organism>
<dbReference type="EMBL" id="JAANBB010000018">
    <property type="protein sequence ID" value="KAF7555671.1"/>
    <property type="molecule type" value="Genomic_DNA"/>
</dbReference>
<feature type="region of interest" description="Disordered" evidence="2">
    <location>
        <begin position="300"/>
        <end position="324"/>
    </location>
</feature>
<evidence type="ECO:0000313" key="4">
    <source>
        <dbReference type="Proteomes" id="UP000722485"/>
    </source>
</evidence>